<dbReference type="EMBL" id="JAIFZM010000003">
    <property type="protein sequence ID" value="MCG3418451.1"/>
    <property type="molecule type" value="Genomic_DNA"/>
</dbReference>
<feature type="transmembrane region" description="Helical" evidence="1">
    <location>
        <begin position="35"/>
        <end position="55"/>
    </location>
</feature>
<feature type="transmembrane region" description="Helical" evidence="1">
    <location>
        <begin position="67"/>
        <end position="85"/>
    </location>
</feature>
<reference evidence="2 3" key="1">
    <citation type="journal article" date="2022" name="Evol. Bioinform. Online">
        <title>Draft Genome Sequence of Oceanobacillus jordanicus Strain GSFE11, a Halotolerant Plant Growth-Promoting Bacterial Endophyte Isolated From the Jordan Valley.</title>
        <authorList>
            <person name="Alhindi T."/>
            <person name="Albdaiwi R."/>
        </authorList>
    </citation>
    <scope>NUCLEOTIDE SEQUENCE [LARGE SCALE GENOMIC DNA]</scope>
    <source>
        <strain evidence="2 3">GSFE11</strain>
    </source>
</reference>
<name>A0AAW5B518_9BACI</name>
<comment type="caution">
    <text evidence="2">The sequence shown here is derived from an EMBL/GenBank/DDBJ whole genome shotgun (WGS) entry which is preliminary data.</text>
</comment>
<dbReference type="Proteomes" id="UP001199631">
    <property type="component" value="Unassembled WGS sequence"/>
</dbReference>
<dbReference type="RefSeq" id="WP_238018572.1">
    <property type="nucleotide sequence ID" value="NZ_JAIFZM010000003.1"/>
</dbReference>
<keyword evidence="1" id="KW-0472">Membrane</keyword>
<gene>
    <name evidence="2" type="ORF">K3T81_04730</name>
</gene>
<keyword evidence="1" id="KW-0812">Transmembrane</keyword>
<keyword evidence="3" id="KW-1185">Reference proteome</keyword>
<evidence type="ECO:0008006" key="4">
    <source>
        <dbReference type="Google" id="ProtNLM"/>
    </source>
</evidence>
<feature type="transmembrane region" description="Helical" evidence="1">
    <location>
        <begin position="9"/>
        <end position="29"/>
    </location>
</feature>
<keyword evidence="1" id="KW-1133">Transmembrane helix</keyword>
<dbReference type="AlphaFoldDB" id="A0AAW5B518"/>
<evidence type="ECO:0000256" key="1">
    <source>
        <dbReference type="SAM" id="Phobius"/>
    </source>
</evidence>
<evidence type="ECO:0000313" key="3">
    <source>
        <dbReference type="Proteomes" id="UP001199631"/>
    </source>
</evidence>
<organism evidence="2 3">
    <name type="scientific">Oceanobacillus jordanicus</name>
    <dbReference type="NCBI Taxonomy" id="2867266"/>
    <lineage>
        <taxon>Bacteria</taxon>
        <taxon>Bacillati</taxon>
        <taxon>Bacillota</taxon>
        <taxon>Bacilli</taxon>
        <taxon>Bacillales</taxon>
        <taxon>Bacillaceae</taxon>
        <taxon>Oceanobacillus</taxon>
    </lineage>
</organism>
<evidence type="ECO:0000313" key="2">
    <source>
        <dbReference type="EMBL" id="MCG3418451.1"/>
    </source>
</evidence>
<protein>
    <recommendedName>
        <fullName evidence="4">Histidine kinase</fullName>
    </recommendedName>
</protein>
<proteinExistence type="predicted"/>
<sequence length="86" mass="9831">MNLYRAKYLLYLLALIGMLLLVVLPLLSITVENPFLSKTIVVLPFVLVLMGKSLSIIDKKRNREMGLKDWTFTIGLTISMVLFLIF</sequence>
<accession>A0AAW5B518</accession>